<gene>
    <name evidence="13" type="ORF">NQ318_010825</name>
</gene>
<dbReference type="PANTHER" id="PTHR11705">
    <property type="entry name" value="PROTEASE FAMILY M14 CARBOXYPEPTIDASE A,B"/>
    <property type="match status" value="1"/>
</dbReference>
<evidence type="ECO:0000256" key="7">
    <source>
        <dbReference type="ARBA" id="ARBA00022801"/>
    </source>
</evidence>
<dbReference type="CDD" id="cd03860">
    <property type="entry name" value="M14_CP_A-B_like"/>
    <property type="match status" value="1"/>
</dbReference>
<comment type="similarity">
    <text evidence="2 11">Belongs to the peptidase M14 family.</text>
</comment>
<dbReference type="AlphaFoldDB" id="A0AAV8YHE6"/>
<dbReference type="Gene3D" id="3.30.70.340">
    <property type="entry name" value="Metallocarboxypeptidase-like"/>
    <property type="match status" value="1"/>
</dbReference>
<comment type="caution">
    <text evidence="13">The sequence shown here is derived from an EMBL/GenBank/DDBJ whole genome shotgun (WGS) entry which is preliminary data.</text>
</comment>
<keyword evidence="7" id="KW-0378">Hydrolase</keyword>
<keyword evidence="8" id="KW-0862">Zinc</keyword>
<dbReference type="InterPro" id="IPR000834">
    <property type="entry name" value="Peptidase_M14"/>
</dbReference>
<protein>
    <recommendedName>
        <fullName evidence="12">Peptidase M14 domain-containing protein</fullName>
    </recommendedName>
</protein>
<keyword evidence="14" id="KW-1185">Reference proteome</keyword>
<proteinExistence type="inferred from homology"/>
<evidence type="ECO:0000313" key="14">
    <source>
        <dbReference type="Proteomes" id="UP001162162"/>
    </source>
</evidence>
<evidence type="ECO:0000256" key="9">
    <source>
        <dbReference type="ARBA" id="ARBA00023049"/>
    </source>
</evidence>
<dbReference type="InterPro" id="IPR036990">
    <property type="entry name" value="M14A-like_propep"/>
</dbReference>
<feature type="active site" description="Proton donor/acceptor" evidence="11">
    <location>
        <position position="352"/>
    </location>
</feature>
<feature type="domain" description="Peptidase M14" evidence="12">
    <location>
        <begin position="96"/>
        <end position="385"/>
    </location>
</feature>
<evidence type="ECO:0000256" key="11">
    <source>
        <dbReference type="PROSITE-ProRule" id="PRU01379"/>
    </source>
</evidence>
<organism evidence="13 14">
    <name type="scientific">Aromia moschata</name>
    <dbReference type="NCBI Taxonomy" id="1265417"/>
    <lineage>
        <taxon>Eukaryota</taxon>
        <taxon>Metazoa</taxon>
        <taxon>Ecdysozoa</taxon>
        <taxon>Arthropoda</taxon>
        <taxon>Hexapoda</taxon>
        <taxon>Insecta</taxon>
        <taxon>Pterygota</taxon>
        <taxon>Neoptera</taxon>
        <taxon>Endopterygota</taxon>
        <taxon>Coleoptera</taxon>
        <taxon>Polyphaga</taxon>
        <taxon>Cucujiformia</taxon>
        <taxon>Chrysomeloidea</taxon>
        <taxon>Cerambycidae</taxon>
        <taxon>Cerambycinae</taxon>
        <taxon>Callichromatini</taxon>
        <taxon>Aromia</taxon>
    </lineage>
</organism>
<dbReference type="GO" id="GO:0006508">
    <property type="term" value="P:proteolysis"/>
    <property type="evidence" value="ECO:0007669"/>
    <property type="project" value="UniProtKB-KW"/>
</dbReference>
<keyword evidence="6" id="KW-0732">Signal</keyword>
<dbReference type="InterPro" id="IPR003146">
    <property type="entry name" value="M14A_act_pep"/>
</dbReference>
<comment type="cofactor">
    <cofactor evidence="1">
        <name>Zn(2+)</name>
        <dbReference type="ChEBI" id="CHEBI:29105"/>
    </cofactor>
</comment>
<keyword evidence="3" id="KW-0121">Carboxypeptidase</keyword>
<evidence type="ECO:0000256" key="2">
    <source>
        <dbReference type="ARBA" id="ARBA00005988"/>
    </source>
</evidence>
<keyword evidence="9" id="KW-0482">Metalloprotease</keyword>
<keyword evidence="10" id="KW-1015">Disulfide bond</keyword>
<dbReference type="PRINTS" id="PR00765">
    <property type="entry name" value="CRBOXYPTASEA"/>
</dbReference>
<dbReference type="PANTHER" id="PTHR11705:SF140">
    <property type="entry name" value="FI02848P-RELATED"/>
    <property type="match status" value="1"/>
</dbReference>
<dbReference type="PROSITE" id="PS52035">
    <property type="entry name" value="PEPTIDASE_M14"/>
    <property type="match status" value="1"/>
</dbReference>
<dbReference type="Pfam" id="PF02244">
    <property type="entry name" value="Propep_M14"/>
    <property type="match status" value="1"/>
</dbReference>
<keyword evidence="4" id="KW-0645">Protease</keyword>
<evidence type="ECO:0000256" key="10">
    <source>
        <dbReference type="ARBA" id="ARBA00023157"/>
    </source>
</evidence>
<keyword evidence="5" id="KW-0479">Metal-binding</keyword>
<evidence type="ECO:0000256" key="5">
    <source>
        <dbReference type="ARBA" id="ARBA00022723"/>
    </source>
</evidence>
<sequence>MRYKVYRVSPTTIEEANLVNSFENDENFDFWVDIRSLDEPAEIMVSPIAQEYFEETLRQNGVDYIVSVYNVAEIITQAESRAKQTRVARGNVTFSEFMRHDEIIAYLRQLEVDYPDILKTEVIGRSFEGRDLLLVRISSGGSTTNKPTIFAEATIHAREWIAPPMALYIINQLVENPENANMYQDIDWAIIPVLNPDGYEYTHTAERFWRKTRTPGTICYGVDGNRNFAAKWGETGSNNWQCSNTYAGHRVFSEPETQAVSSYIASHKDEIKLYIDIHSFGRWLLYPYGYTNEDADNVDELRALGQLFNDAVYEVRGLNYTVVSFVNGLYYASGTSVDWVKEIGIDLAYTLELPAGGTGFDPPEEDIQPVVQETWEGFKAFHSYIQSKFVN</sequence>
<accession>A0AAV8YHE6</accession>
<dbReference type="GO" id="GO:0004181">
    <property type="term" value="F:metallocarboxypeptidase activity"/>
    <property type="evidence" value="ECO:0007669"/>
    <property type="project" value="InterPro"/>
</dbReference>
<evidence type="ECO:0000256" key="1">
    <source>
        <dbReference type="ARBA" id="ARBA00001947"/>
    </source>
</evidence>
<dbReference type="FunFam" id="3.40.630.10:FF:000084">
    <property type="entry name" value="Carboxypeptidase B2"/>
    <property type="match status" value="1"/>
</dbReference>
<dbReference type="SMART" id="SM00631">
    <property type="entry name" value="Zn_pept"/>
    <property type="match status" value="1"/>
</dbReference>
<evidence type="ECO:0000313" key="13">
    <source>
        <dbReference type="EMBL" id="KAJ8950626.1"/>
    </source>
</evidence>
<dbReference type="GO" id="GO:0008270">
    <property type="term" value="F:zinc ion binding"/>
    <property type="evidence" value="ECO:0007669"/>
    <property type="project" value="InterPro"/>
</dbReference>
<evidence type="ECO:0000259" key="12">
    <source>
        <dbReference type="PROSITE" id="PS52035"/>
    </source>
</evidence>
<dbReference type="GO" id="GO:0005615">
    <property type="term" value="C:extracellular space"/>
    <property type="evidence" value="ECO:0007669"/>
    <property type="project" value="TreeGrafter"/>
</dbReference>
<reference evidence="13" key="1">
    <citation type="journal article" date="2023" name="Insect Mol. Biol.">
        <title>Genome sequencing provides insights into the evolution of gene families encoding plant cell wall-degrading enzymes in longhorned beetles.</title>
        <authorList>
            <person name="Shin N.R."/>
            <person name="Okamura Y."/>
            <person name="Kirsch R."/>
            <person name="Pauchet Y."/>
        </authorList>
    </citation>
    <scope>NUCLEOTIDE SEQUENCE</scope>
    <source>
        <strain evidence="13">AMC_N1</strain>
    </source>
</reference>
<dbReference type="SUPFAM" id="SSF54897">
    <property type="entry name" value="Protease propeptides/inhibitors"/>
    <property type="match status" value="1"/>
</dbReference>
<name>A0AAV8YHE6_9CUCU</name>
<dbReference type="SUPFAM" id="SSF53187">
    <property type="entry name" value="Zn-dependent exopeptidases"/>
    <property type="match status" value="1"/>
</dbReference>
<evidence type="ECO:0000256" key="8">
    <source>
        <dbReference type="ARBA" id="ARBA00022833"/>
    </source>
</evidence>
<evidence type="ECO:0000256" key="3">
    <source>
        <dbReference type="ARBA" id="ARBA00022645"/>
    </source>
</evidence>
<evidence type="ECO:0000256" key="4">
    <source>
        <dbReference type="ARBA" id="ARBA00022670"/>
    </source>
</evidence>
<dbReference type="Gene3D" id="3.40.630.10">
    <property type="entry name" value="Zn peptidases"/>
    <property type="match status" value="1"/>
</dbReference>
<evidence type="ECO:0000256" key="6">
    <source>
        <dbReference type="ARBA" id="ARBA00022729"/>
    </source>
</evidence>
<dbReference type="EMBL" id="JAPWTK010000097">
    <property type="protein sequence ID" value="KAJ8950626.1"/>
    <property type="molecule type" value="Genomic_DNA"/>
</dbReference>
<dbReference type="Proteomes" id="UP001162162">
    <property type="component" value="Unassembled WGS sequence"/>
</dbReference>
<dbReference type="Pfam" id="PF00246">
    <property type="entry name" value="Peptidase_M14"/>
    <property type="match status" value="1"/>
</dbReference>